<keyword evidence="15" id="KW-1185">Reference proteome</keyword>
<dbReference type="PRINTS" id="PR00344">
    <property type="entry name" value="BCTRLSENSOR"/>
</dbReference>
<dbReference type="InterPro" id="IPR050428">
    <property type="entry name" value="TCS_sensor_his_kinase"/>
</dbReference>
<dbReference type="GO" id="GO:0000155">
    <property type="term" value="F:phosphorelay sensor kinase activity"/>
    <property type="evidence" value="ECO:0007669"/>
    <property type="project" value="InterPro"/>
</dbReference>
<dbReference type="SUPFAM" id="SSF55874">
    <property type="entry name" value="ATPase domain of HSP90 chaperone/DNA topoisomerase II/histidine kinase"/>
    <property type="match status" value="1"/>
</dbReference>
<dbReference type="InterPro" id="IPR005467">
    <property type="entry name" value="His_kinase_dom"/>
</dbReference>
<dbReference type="Pfam" id="PF00512">
    <property type="entry name" value="HisKA"/>
    <property type="match status" value="1"/>
</dbReference>
<evidence type="ECO:0000256" key="9">
    <source>
        <dbReference type="ARBA" id="ARBA00023012"/>
    </source>
</evidence>
<dbReference type="SMART" id="SM00387">
    <property type="entry name" value="HATPase_c"/>
    <property type="match status" value="1"/>
</dbReference>
<organism evidence="14 15">
    <name type="scientific">Agrobacterium tomkonis CFBP 6623</name>
    <dbReference type="NCBI Taxonomy" id="1183432"/>
    <lineage>
        <taxon>Bacteria</taxon>
        <taxon>Pseudomonadati</taxon>
        <taxon>Pseudomonadota</taxon>
        <taxon>Alphaproteobacteria</taxon>
        <taxon>Hyphomicrobiales</taxon>
        <taxon>Rhizobiaceae</taxon>
        <taxon>Rhizobium/Agrobacterium group</taxon>
        <taxon>Agrobacterium</taxon>
        <taxon>Agrobacterium tumefaciens complex</taxon>
    </lineage>
</organism>
<evidence type="ECO:0000256" key="11">
    <source>
        <dbReference type="SAM" id="Phobius"/>
    </source>
</evidence>
<dbReference type="Gene3D" id="6.10.340.10">
    <property type="match status" value="1"/>
</dbReference>
<evidence type="ECO:0000256" key="10">
    <source>
        <dbReference type="ARBA" id="ARBA00023136"/>
    </source>
</evidence>
<evidence type="ECO:0000256" key="2">
    <source>
        <dbReference type="ARBA" id="ARBA00004370"/>
    </source>
</evidence>
<dbReference type="STRING" id="1183432.AGR3A_Lc130425"/>
<evidence type="ECO:0000256" key="5">
    <source>
        <dbReference type="ARBA" id="ARBA00022679"/>
    </source>
</evidence>
<evidence type="ECO:0000259" key="13">
    <source>
        <dbReference type="PROSITE" id="PS50885"/>
    </source>
</evidence>
<comment type="subcellular location">
    <subcellularLocation>
        <location evidence="2">Membrane</location>
    </subcellularLocation>
</comment>
<evidence type="ECO:0000259" key="12">
    <source>
        <dbReference type="PROSITE" id="PS50109"/>
    </source>
</evidence>
<dbReference type="Gene3D" id="3.30.565.10">
    <property type="entry name" value="Histidine kinase-like ATPase, C-terminal domain"/>
    <property type="match status" value="1"/>
</dbReference>
<dbReference type="PROSITE" id="PS50885">
    <property type="entry name" value="HAMP"/>
    <property type="match status" value="1"/>
</dbReference>
<dbReference type="Gene3D" id="1.10.287.130">
    <property type="match status" value="1"/>
</dbReference>
<evidence type="ECO:0000256" key="8">
    <source>
        <dbReference type="ARBA" id="ARBA00022989"/>
    </source>
</evidence>
<protein>
    <recommendedName>
        <fullName evidence="3">histidine kinase</fullName>
        <ecNumber evidence="3">2.7.13.3</ecNumber>
    </recommendedName>
</protein>
<evidence type="ECO:0000313" key="14">
    <source>
        <dbReference type="EMBL" id="CUX52136.1"/>
    </source>
</evidence>
<name>A0A1S7RGA8_9HYPH</name>
<gene>
    <name evidence="14" type="ORF">AGR3A_Lc130425</name>
</gene>
<dbReference type="SUPFAM" id="SSF47384">
    <property type="entry name" value="Homodimeric domain of signal transducing histidine kinase"/>
    <property type="match status" value="1"/>
</dbReference>
<feature type="transmembrane region" description="Helical" evidence="11">
    <location>
        <begin position="12"/>
        <end position="31"/>
    </location>
</feature>
<dbReference type="InterPro" id="IPR004358">
    <property type="entry name" value="Sig_transdc_His_kin-like_C"/>
</dbReference>
<accession>A0A1S7RGA8</accession>
<keyword evidence="6 11" id="KW-0812">Transmembrane</keyword>
<dbReference type="PANTHER" id="PTHR45436:SF5">
    <property type="entry name" value="SENSOR HISTIDINE KINASE TRCS"/>
    <property type="match status" value="1"/>
</dbReference>
<sequence length="385" mass="41847">MRFRRLSLSTMTAITITTMLVFAVAMIYYGVSWYADNIQERAIAGLSPDAAKAFSDIDRGVMPDLQQFQALLDVLPHVQSAGDDELVASVFVFGLAGVLLCSLLGYIISRRIAAPLQELTVAAQRMAAGDFSSGEKVKANRIVEIVFLVDSFDSLKQELQMMERRLKFNTMAVAHELRTPLTILQGRLHGIADDIFPLDKQAIRHLIAQVEGLARLVDDLRTLSLAETNSLVKDIEPLDLATECAAVAEAARPLLDEAGICLNLSLDPAPVQGDRQRLRQLLLVLIDNVRRYAAGGKSLRCSTGIREGRPFIAIEDRGPGFPPGVEAHGIELFWRTEPSRARTTGGTGLGLSIARAIAQAHNSDMQIAAGQDGGTIVTILFKTTS</sequence>
<dbReference type="CDD" id="cd00082">
    <property type="entry name" value="HisKA"/>
    <property type="match status" value="1"/>
</dbReference>
<keyword evidence="4" id="KW-0597">Phosphoprotein</keyword>
<keyword evidence="10 11" id="KW-0472">Membrane</keyword>
<dbReference type="SMART" id="SM00304">
    <property type="entry name" value="HAMP"/>
    <property type="match status" value="1"/>
</dbReference>
<evidence type="ECO:0000256" key="4">
    <source>
        <dbReference type="ARBA" id="ARBA00022553"/>
    </source>
</evidence>
<dbReference type="PANTHER" id="PTHR45436">
    <property type="entry name" value="SENSOR HISTIDINE KINASE YKOH"/>
    <property type="match status" value="1"/>
</dbReference>
<dbReference type="GO" id="GO:0005886">
    <property type="term" value="C:plasma membrane"/>
    <property type="evidence" value="ECO:0007669"/>
    <property type="project" value="TreeGrafter"/>
</dbReference>
<dbReference type="Pfam" id="PF02518">
    <property type="entry name" value="HATPase_c"/>
    <property type="match status" value="1"/>
</dbReference>
<keyword evidence="9" id="KW-0902">Two-component regulatory system</keyword>
<dbReference type="PROSITE" id="PS50109">
    <property type="entry name" value="HIS_KIN"/>
    <property type="match status" value="1"/>
</dbReference>
<feature type="transmembrane region" description="Helical" evidence="11">
    <location>
        <begin position="86"/>
        <end position="108"/>
    </location>
</feature>
<dbReference type="InterPro" id="IPR003661">
    <property type="entry name" value="HisK_dim/P_dom"/>
</dbReference>
<dbReference type="EMBL" id="FBWK01000049">
    <property type="protein sequence ID" value="CUX52136.1"/>
    <property type="molecule type" value="Genomic_DNA"/>
</dbReference>
<keyword evidence="7 14" id="KW-0418">Kinase</keyword>
<evidence type="ECO:0000256" key="3">
    <source>
        <dbReference type="ARBA" id="ARBA00012438"/>
    </source>
</evidence>
<evidence type="ECO:0000256" key="7">
    <source>
        <dbReference type="ARBA" id="ARBA00022777"/>
    </source>
</evidence>
<dbReference type="InterPro" id="IPR003594">
    <property type="entry name" value="HATPase_dom"/>
</dbReference>
<dbReference type="EC" id="2.7.13.3" evidence="3"/>
<dbReference type="InterPro" id="IPR036097">
    <property type="entry name" value="HisK_dim/P_sf"/>
</dbReference>
<evidence type="ECO:0000256" key="1">
    <source>
        <dbReference type="ARBA" id="ARBA00000085"/>
    </source>
</evidence>
<proteinExistence type="predicted"/>
<dbReference type="Proteomes" id="UP000191988">
    <property type="component" value="Unassembled WGS sequence"/>
</dbReference>
<dbReference type="CDD" id="cd06225">
    <property type="entry name" value="HAMP"/>
    <property type="match status" value="1"/>
</dbReference>
<dbReference type="Pfam" id="PF00672">
    <property type="entry name" value="HAMP"/>
    <property type="match status" value="1"/>
</dbReference>
<keyword evidence="5" id="KW-0808">Transferase</keyword>
<dbReference type="RefSeq" id="WP_046801623.1">
    <property type="nucleotide sequence ID" value="NZ_LT009724.1"/>
</dbReference>
<evidence type="ECO:0000313" key="15">
    <source>
        <dbReference type="Proteomes" id="UP000191988"/>
    </source>
</evidence>
<dbReference type="InterPro" id="IPR036890">
    <property type="entry name" value="HATPase_C_sf"/>
</dbReference>
<keyword evidence="8 11" id="KW-1133">Transmembrane helix</keyword>
<dbReference type="SMART" id="SM00388">
    <property type="entry name" value="HisKA"/>
    <property type="match status" value="1"/>
</dbReference>
<feature type="domain" description="HAMP" evidence="13">
    <location>
        <begin position="110"/>
        <end position="164"/>
    </location>
</feature>
<evidence type="ECO:0000256" key="6">
    <source>
        <dbReference type="ARBA" id="ARBA00022692"/>
    </source>
</evidence>
<dbReference type="InterPro" id="IPR003660">
    <property type="entry name" value="HAMP_dom"/>
</dbReference>
<feature type="domain" description="Histidine kinase" evidence="12">
    <location>
        <begin position="172"/>
        <end position="385"/>
    </location>
</feature>
<comment type="catalytic activity">
    <reaction evidence="1">
        <text>ATP + protein L-histidine = ADP + protein N-phospho-L-histidine.</text>
        <dbReference type="EC" id="2.7.13.3"/>
    </reaction>
</comment>
<reference evidence="15" key="1">
    <citation type="submission" date="2016-01" db="EMBL/GenBank/DDBJ databases">
        <authorList>
            <person name="Regsiter A."/>
            <person name="william w."/>
        </authorList>
    </citation>
    <scope>NUCLEOTIDE SEQUENCE [LARGE SCALE GENOMIC DNA]</scope>
    <source>
        <strain evidence="15">CFBP 6623</strain>
    </source>
</reference>
<dbReference type="AlphaFoldDB" id="A0A1S7RGA8"/>